<dbReference type="AlphaFoldDB" id="A0A2U1S732"/>
<dbReference type="PANTHER" id="PTHR43122:SF1">
    <property type="entry name" value="IRON-SULFUR-BINDING PROTEIN"/>
    <property type="match status" value="1"/>
</dbReference>
<dbReference type="InterPro" id="IPR017900">
    <property type="entry name" value="4Fe4S_Fe_S_CS"/>
</dbReference>
<organism evidence="2 3">
    <name type="scientific">Methanobrevibacter woesei</name>
    <dbReference type="NCBI Taxonomy" id="190976"/>
    <lineage>
        <taxon>Archaea</taxon>
        <taxon>Methanobacteriati</taxon>
        <taxon>Methanobacteriota</taxon>
        <taxon>Methanomada group</taxon>
        <taxon>Methanobacteria</taxon>
        <taxon>Methanobacteriales</taxon>
        <taxon>Methanobacteriaceae</taxon>
        <taxon>Methanobrevibacter</taxon>
    </lineage>
</organism>
<comment type="caution">
    <text evidence="2">The sequence shown here is derived from an EMBL/GenBank/DDBJ whole genome shotgun (WGS) entry which is preliminary data.</text>
</comment>
<dbReference type="RefSeq" id="WP_116669546.1">
    <property type="nucleotide sequence ID" value="NZ_CALIUN010000005.1"/>
</dbReference>
<protein>
    <submittedName>
        <fullName evidence="2">NAD(P)H-quinone oxidoreductase subunit I</fullName>
        <ecNumber evidence="2">1.6.5.11</ecNumber>
    </submittedName>
</protein>
<sequence>MIHVDEDLCKGCHLCVYVCYKNVYAIPSEANKKGVLLPYVNFEDRCTNCGVCEVSCPDQAITVDVDGNWWVKEDSYNFNPKFSQAK</sequence>
<dbReference type="Pfam" id="PF12838">
    <property type="entry name" value="Fer4_7"/>
    <property type="match status" value="1"/>
</dbReference>
<name>A0A2U1S732_9EURY</name>
<dbReference type="Proteomes" id="UP000245577">
    <property type="component" value="Unassembled WGS sequence"/>
</dbReference>
<proteinExistence type="predicted"/>
<dbReference type="SUPFAM" id="SSF54862">
    <property type="entry name" value="4Fe-4S ferredoxins"/>
    <property type="match status" value="1"/>
</dbReference>
<feature type="domain" description="4Fe-4S ferredoxin-type" evidence="1">
    <location>
        <begin position="36"/>
        <end position="66"/>
    </location>
</feature>
<reference evidence="2 3" key="1">
    <citation type="submission" date="2017-03" db="EMBL/GenBank/DDBJ databases">
        <title>Genome sequence of Methanobrevibacter wosei.</title>
        <authorList>
            <person name="Poehlein A."/>
            <person name="Seedorf H."/>
            <person name="Daniel R."/>
        </authorList>
    </citation>
    <scope>NUCLEOTIDE SEQUENCE [LARGE SCALE GENOMIC DNA]</scope>
    <source>
        <strain evidence="2 3">DSM 11979</strain>
    </source>
</reference>
<dbReference type="Gene3D" id="3.30.70.20">
    <property type="match status" value="1"/>
</dbReference>
<accession>A0A2U1S732</accession>
<dbReference type="EC" id="1.6.5.11" evidence="2"/>
<evidence type="ECO:0000313" key="3">
    <source>
        <dbReference type="Proteomes" id="UP000245577"/>
    </source>
</evidence>
<gene>
    <name evidence="2" type="primary">ndhI_4</name>
    <name evidence="2" type="ORF">MBBWO_07460</name>
</gene>
<dbReference type="PROSITE" id="PS00198">
    <property type="entry name" value="4FE4S_FER_1"/>
    <property type="match status" value="1"/>
</dbReference>
<keyword evidence="3" id="KW-1185">Reference proteome</keyword>
<dbReference type="EMBL" id="MZGU01000004">
    <property type="protein sequence ID" value="PWB85900.1"/>
    <property type="molecule type" value="Genomic_DNA"/>
</dbReference>
<evidence type="ECO:0000313" key="2">
    <source>
        <dbReference type="EMBL" id="PWB85900.1"/>
    </source>
</evidence>
<evidence type="ECO:0000259" key="1">
    <source>
        <dbReference type="PROSITE" id="PS51379"/>
    </source>
</evidence>
<dbReference type="PROSITE" id="PS51379">
    <property type="entry name" value="4FE4S_FER_2"/>
    <property type="match status" value="2"/>
</dbReference>
<dbReference type="InterPro" id="IPR017896">
    <property type="entry name" value="4Fe4S_Fe-S-bd"/>
</dbReference>
<dbReference type="GO" id="GO:0016491">
    <property type="term" value="F:oxidoreductase activity"/>
    <property type="evidence" value="ECO:0007669"/>
    <property type="project" value="UniProtKB-KW"/>
</dbReference>
<feature type="domain" description="4Fe-4S ferredoxin-type" evidence="1">
    <location>
        <begin position="1"/>
        <end position="29"/>
    </location>
</feature>
<keyword evidence="2" id="KW-0560">Oxidoreductase</keyword>
<dbReference type="OrthoDB" id="51316at2157"/>
<dbReference type="PANTHER" id="PTHR43122">
    <property type="entry name" value="FERREDOXIN SUBUNIT OF PYRUVATE:FLAVODOXIN OXIDOREDUCTASE-RELATED"/>
    <property type="match status" value="1"/>
</dbReference>